<evidence type="ECO:0000313" key="9">
    <source>
        <dbReference type="Proteomes" id="UP000253034"/>
    </source>
</evidence>
<dbReference type="CDD" id="cd06261">
    <property type="entry name" value="TM_PBP2"/>
    <property type="match status" value="1"/>
</dbReference>
<accession>A0A369BK92</accession>
<dbReference type="Pfam" id="PF00528">
    <property type="entry name" value="BPD_transp_1"/>
    <property type="match status" value="1"/>
</dbReference>
<organism evidence="8 9">
    <name type="scientific">Anaerobacterium chartisolvens</name>
    <dbReference type="NCBI Taxonomy" id="1297424"/>
    <lineage>
        <taxon>Bacteria</taxon>
        <taxon>Bacillati</taxon>
        <taxon>Bacillota</taxon>
        <taxon>Clostridia</taxon>
        <taxon>Eubacteriales</taxon>
        <taxon>Oscillospiraceae</taxon>
        <taxon>Anaerobacterium</taxon>
    </lineage>
</organism>
<dbReference type="PANTHER" id="PTHR30177:SF4">
    <property type="entry name" value="OSMOPROTECTANT IMPORT PERMEASE PROTEIN OSMW"/>
    <property type="match status" value="1"/>
</dbReference>
<evidence type="ECO:0000256" key="1">
    <source>
        <dbReference type="ARBA" id="ARBA00004141"/>
    </source>
</evidence>
<dbReference type="AlphaFoldDB" id="A0A369BK92"/>
<dbReference type="OrthoDB" id="34174at2"/>
<keyword evidence="5 6" id="KW-0472">Membrane</keyword>
<dbReference type="Gene3D" id="1.10.3720.10">
    <property type="entry name" value="MetI-like"/>
    <property type="match status" value="1"/>
</dbReference>
<dbReference type="InterPro" id="IPR035906">
    <property type="entry name" value="MetI-like_sf"/>
</dbReference>
<evidence type="ECO:0000256" key="4">
    <source>
        <dbReference type="ARBA" id="ARBA00022989"/>
    </source>
</evidence>
<evidence type="ECO:0000313" key="8">
    <source>
        <dbReference type="EMBL" id="RCX20996.1"/>
    </source>
</evidence>
<name>A0A369BK92_9FIRM</name>
<dbReference type="RefSeq" id="WP_114295942.1">
    <property type="nucleotide sequence ID" value="NZ_QPJT01000001.1"/>
</dbReference>
<keyword evidence="2 6" id="KW-0813">Transport</keyword>
<evidence type="ECO:0000256" key="3">
    <source>
        <dbReference type="ARBA" id="ARBA00022692"/>
    </source>
</evidence>
<comment type="subcellular location">
    <subcellularLocation>
        <location evidence="6">Cell membrane</location>
        <topology evidence="6">Multi-pass membrane protein</topology>
    </subcellularLocation>
    <subcellularLocation>
        <location evidence="1">Membrane</location>
        <topology evidence="1">Multi-pass membrane protein</topology>
    </subcellularLocation>
</comment>
<dbReference type="GO" id="GO:0031460">
    <property type="term" value="P:glycine betaine transport"/>
    <property type="evidence" value="ECO:0007669"/>
    <property type="project" value="TreeGrafter"/>
</dbReference>
<dbReference type="InterPro" id="IPR000515">
    <property type="entry name" value="MetI-like"/>
</dbReference>
<evidence type="ECO:0000259" key="7">
    <source>
        <dbReference type="PROSITE" id="PS50928"/>
    </source>
</evidence>
<comment type="similarity">
    <text evidence="6">Belongs to the binding-protein-dependent transport system permease family.</text>
</comment>
<dbReference type="GO" id="GO:0055085">
    <property type="term" value="P:transmembrane transport"/>
    <property type="evidence" value="ECO:0007669"/>
    <property type="project" value="InterPro"/>
</dbReference>
<dbReference type="PROSITE" id="PS50928">
    <property type="entry name" value="ABC_TM1"/>
    <property type="match status" value="1"/>
</dbReference>
<evidence type="ECO:0000256" key="5">
    <source>
        <dbReference type="ARBA" id="ARBA00023136"/>
    </source>
</evidence>
<keyword evidence="9" id="KW-1185">Reference proteome</keyword>
<proteinExistence type="inferred from homology"/>
<keyword evidence="3 6" id="KW-0812">Transmembrane</keyword>
<dbReference type="EMBL" id="QPJT01000001">
    <property type="protein sequence ID" value="RCX20996.1"/>
    <property type="molecule type" value="Genomic_DNA"/>
</dbReference>
<dbReference type="SUPFAM" id="SSF161098">
    <property type="entry name" value="MetI-like"/>
    <property type="match status" value="1"/>
</dbReference>
<reference evidence="8 9" key="1">
    <citation type="submission" date="2018-07" db="EMBL/GenBank/DDBJ databases">
        <title>Genomic Encyclopedia of Type Strains, Phase IV (KMG-IV): sequencing the most valuable type-strain genomes for metagenomic binning, comparative biology and taxonomic classification.</title>
        <authorList>
            <person name="Goeker M."/>
        </authorList>
    </citation>
    <scope>NUCLEOTIDE SEQUENCE [LARGE SCALE GENOMIC DNA]</scope>
    <source>
        <strain evidence="8 9">DSM 27016</strain>
    </source>
</reference>
<protein>
    <submittedName>
        <fullName evidence="8">Osmoprotectant transport system permease protein</fullName>
    </submittedName>
</protein>
<evidence type="ECO:0000256" key="2">
    <source>
        <dbReference type="ARBA" id="ARBA00022448"/>
    </source>
</evidence>
<feature type="domain" description="ABC transmembrane type-1" evidence="7">
    <location>
        <begin position="8"/>
        <end position="187"/>
    </location>
</feature>
<sequence>MSQIFMSTYEHLRITFEGVAIAIIVGIAVGIVISRHKAVAGVVMSVADIIQTIPSLALLAVLMMVFGLGNTPAVVALFMYSFLPIVRNTYVGITGVDKSLTEAGTGMGMTRLQLLFKVKIPIAMPIIFSGIRVAVVTALGVATIGVFIGSGGLGNFIYRGVQMGDVKMILWGAIPLSILAIGFDVLLEQGEKRMVKSRARRI</sequence>
<dbReference type="GO" id="GO:0005886">
    <property type="term" value="C:plasma membrane"/>
    <property type="evidence" value="ECO:0007669"/>
    <property type="project" value="UniProtKB-SubCell"/>
</dbReference>
<feature type="transmembrane region" description="Helical" evidence="6">
    <location>
        <begin position="53"/>
        <end position="80"/>
    </location>
</feature>
<dbReference type="PANTHER" id="PTHR30177">
    <property type="entry name" value="GLYCINE BETAINE/L-PROLINE TRANSPORT SYSTEM PERMEASE PROTEIN PROW"/>
    <property type="match status" value="1"/>
</dbReference>
<comment type="caution">
    <text evidence="8">The sequence shown here is derived from an EMBL/GenBank/DDBJ whole genome shotgun (WGS) entry which is preliminary data.</text>
</comment>
<keyword evidence="4 6" id="KW-1133">Transmembrane helix</keyword>
<feature type="transmembrane region" description="Helical" evidence="6">
    <location>
        <begin position="12"/>
        <end position="33"/>
    </location>
</feature>
<feature type="transmembrane region" description="Helical" evidence="6">
    <location>
        <begin position="168"/>
        <end position="187"/>
    </location>
</feature>
<dbReference type="Proteomes" id="UP000253034">
    <property type="component" value="Unassembled WGS sequence"/>
</dbReference>
<feature type="transmembrane region" description="Helical" evidence="6">
    <location>
        <begin position="122"/>
        <end position="148"/>
    </location>
</feature>
<dbReference type="InterPro" id="IPR051204">
    <property type="entry name" value="ABC_transp_perm/SBD"/>
</dbReference>
<dbReference type="FunFam" id="1.10.3720.10:FF:000001">
    <property type="entry name" value="Glycine betaine ABC transporter, permease"/>
    <property type="match status" value="1"/>
</dbReference>
<gene>
    <name evidence="8" type="ORF">DFR58_101200</name>
</gene>
<evidence type="ECO:0000256" key="6">
    <source>
        <dbReference type="RuleBase" id="RU363032"/>
    </source>
</evidence>